<evidence type="ECO:0000256" key="1">
    <source>
        <dbReference type="ARBA" id="ARBA00022485"/>
    </source>
</evidence>
<evidence type="ECO:0000256" key="5">
    <source>
        <dbReference type="ARBA" id="ARBA00023014"/>
    </source>
</evidence>
<dbReference type="Pfam" id="PF13183">
    <property type="entry name" value="Fer4_8"/>
    <property type="match status" value="1"/>
</dbReference>
<organism evidence="7">
    <name type="scientific">marine sediment metagenome</name>
    <dbReference type="NCBI Taxonomy" id="412755"/>
    <lineage>
        <taxon>unclassified sequences</taxon>
        <taxon>metagenomes</taxon>
        <taxon>ecological metagenomes</taxon>
    </lineage>
</organism>
<dbReference type="PANTHER" id="PTHR43255">
    <property type="entry name" value="IRON-SULFUR-BINDING OXIDOREDUCTASE FADF-RELATED-RELATED"/>
    <property type="match status" value="1"/>
</dbReference>
<dbReference type="Gene3D" id="1.10.1060.10">
    <property type="entry name" value="Alpha-helical ferredoxin"/>
    <property type="match status" value="1"/>
</dbReference>
<dbReference type="InterPro" id="IPR017900">
    <property type="entry name" value="4Fe4S_Fe_S_CS"/>
</dbReference>
<dbReference type="GO" id="GO:0016491">
    <property type="term" value="F:oxidoreductase activity"/>
    <property type="evidence" value="ECO:0007669"/>
    <property type="project" value="UniProtKB-KW"/>
</dbReference>
<protein>
    <recommendedName>
        <fullName evidence="6">4Fe-4S ferredoxin-type domain-containing protein</fullName>
    </recommendedName>
</protein>
<dbReference type="PANTHER" id="PTHR43255:SF1">
    <property type="entry name" value="IRON-SULFUR-BINDING OXIDOREDUCTASE FADF-RELATED"/>
    <property type="match status" value="1"/>
</dbReference>
<dbReference type="GO" id="GO:0051539">
    <property type="term" value="F:4 iron, 4 sulfur cluster binding"/>
    <property type="evidence" value="ECO:0007669"/>
    <property type="project" value="UniProtKB-KW"/>
</dbReference>
<keyword evidence="1" id="KW-0004">4Fe-4S</keyword>
<dbReference type="InterPro" id="IPR017896">
    <property type="entry name" value="4Fe4S_Fe-S-bd"/>
</dbReference>
<dbReference type="GO" id="GO:0046872">
    <property type="term" value="F:metal ion binding"/>
    <property type="evidence" value="ECO:0007669"/>
    <property type="project" value="UniProtKB-KW"/>
</dbReference>
<dbReference type="PROSITE" id="PS00198">
    <property type="entry name" value="4FE4S_FER_1"/>
    <property type="match status" value="2"/>
</dbReference>
<feature type="domain" description="4Fe-4S ferredoxin-type" evidence="6">
    <location>
        <begin position="19"/>
        <end position="50"/>
    </location>
</feature>
<proteinExistence type="predicted"/>
<dbReference type="InterPro" id="IPR009051">
    <property type="entry name" value="Helical_ferredxn"/>
</dbReference>
<dbReference type="AlphaFoldDB" id="A0A0F9ATQ4"/>
<name>A0A0F9ATQ4_9ZZZZ</name>
<keyword evidence="4" id="KW-0408">Iron</keyword>
<evidence type="ECO:0000256" key="2">
    <source>
        <dbReference type="ARBA" id="ARBA00022723"/>
    </source>
</evidence>
<dbReference type="InterPro" id="IPR051460">
    <property type="entry name" value="HdrC_iron-sulfur_subunit"/>
</dbReference>
<keyword evidence="2" id="KW-0479">Metal-binding</keyword>
<evidence type="ECO:0000313" key="7">
    <source>
        <dbReference type="EMBL" id="KKL05017.1"/>
    </source>
</evidence>
<gene>
    <name evidence="7" type="ORF">LCGC14_2610250</name>
</gene>
<accession>A0A0F9ATQ4</accession>
<sequence length="188" mass="21216">MKYLIASDKVRHKFARQIEEICGERISLCYQCGKCSAGCPVAYAMDYLPNQITRFAQLGLTDKVMESSTIWICASCQTCSVRCPRGIDLAKIMDALRILAKREGTVPKKQIPPLFDGIFLGSIEKHGRLHEMSLITKLNIASGRPFKDISMLPVMLKKGKIRLRSEGNNGGKEVRDLMRKVERLEARR</sequence>
<keyword evidence="5" id="KW-0411">Iron-sulfur</keyword>
<evidence type="ECO:0000256" key="3">
    <source>
        <dbReference type="ARBA" id="ARBA00023002"/>
    </source>
</evidence>
<reference evidence="7" key="1">
    <citation type="journal article" date="2015" name="Nature">
        <title>Complex archaea that bridge the gap between prokaryotes and eukaryotes.</title>
        <authorList>
            <person name="Spang A."/>
            <person name="Saw J.H."/>
            <person name="Jorgensen S.L."/>
            <person name="Zaremba-Niedzwiedzka K."/>
            <person name="Martijn J."/>
            <person name="Lind A.E."/>
            <person name="van Eijk R."/>
            <person name="Schleper C."/>
            <person name="Guy L."/>
            <person name="Ettema T.J."/>
        </authorList>
    </citation>
    <scope>NUCLEOTIDE SEQUENCE</scope>
</reference>
<keyword evidence="3" id="KW-0560">Oxidoreductase</keyword>
<dbReference type="PROSITE" id="PS51379">
    <property type="entry name" value="4FE4S_FER_2"/>
    <property type="match status" value="1"/>
</dbReference>
<evidence type="ECO:0000259" key="6">
    <source>
        <dbReference type="PROSITE" id="PS51379"/>
    </source>
</evidence>
<dbReference type="EMBL" id="LAZR01044294">
    <property type="protein sequence ID" value="KKL05017.1"/>
    <property type="molecule type" value="Genomic_DNA"/>
</dbReference>
<comment type="caution">
    <text evidence="7">The sequence shown here is derived from an EMBL/GenBank/DDBJ whole genome shotgun (WGS) entry which is preliminary data.</text>
</comment>
<evidence type="ECO:0000256" key="4">
    <source>
        <dbReference type="ARBA" id="ARBA00023004"/>
    </source>
</evidence>
<dbReference type="GO" id="GO:0005886">
    <property type="term" value="C:plasma membrane"/>
    <property type="evidence" value="ECO:0007669"/>
    <property type="project" value="TreeGrafter"/>
</dbReference>
<dbReference type="SUPFAM" id="SSF46548">
    <property type="entry name" value="alpha-helical ferredoxin"/>
    <property type="match status" value="1"/>
</dbReference>